<keyword evidence="5" id="KW-1185">Reference proteome</keyword>
<dbReference type="EMBL" id="WHWC01000004">
    <property type="protein sequence ID" value="KAG8384639.1"/>
    <property type="molecule type" value="Genomic_DNA"/>
</dbReference>
<dbReference type="Proteomes" id="UP000826271">
    <property type="component" value="Unassembled WGS sequence"/>
</dbReference>
<dbReference type="InterPro" id="IPR040400">
    <property type="entry name" value="BAG5/6/7/8"/>
</dbReference>
<feature type="region of interest" description="Disordered" evidence="3">
    <location>
        <begin position="312"/>
        <end position="365"/>
    </location>
</feature>
<keyword evidence="2" id="KW-0175">Coiled coil</keyword>
<evidence type="ECO:0000256" key="3">
    <source>
        <dbReference type="SAM" id="MobiDB-lite"/>
    </source>
</evidence>
<name>A0AAV6XQ43_9LAMI</name>
<dbReference type="GO" id="GO:0006457">
    <property type="term" value="P:protein folding"/>
    <property type="evidence" value="ECO:0007669"/>
    <property type="project" value="TreeGrafter"/>
</dbReference>
<dbReference type="PROSITE" id="PS50096">
    <property type="entry name" value="IQ"/>
    <property type="match status" value="1"/>
</dbReference>
<comment type="caution">
    <text evidence="4">The sequence shown here is derived from an EMBL/GenBank/DDBJ whole genome shotgun (WGS) entry which is preliminary data.</text>
</comment>
<protein>
    <recommendedName>
        <fullName evidence="6">BAG family molecular chaperone regulator 8, chloroplastic</fullName>
    </recommendedName>
</protein>
<evidence type="ECO:0000313" key="5">
    <source>
        <dbReference type="Proteomes" id="UP000826271"/>
    </source>
</evidence>
<keyword evidence="1" id="KW-0143">Chaperone</keyword>
<dbReference type="AlphaFoldDB" id="A0AAV6XQ43"/>
<proteinExistence type="predicted"/>
<dbReference type="GO" id="GO:0009506">
    <property type="term" value="C:plasmodesma"/>
    <property type="evidence" value="ECO:0007669"/>
    <property type="project" value="TreeGrafter"/>
</dbReference>
<dbReference type="PANTHER" id="PTHR33322:SF18">
    <property type="entry name" value="BAG FAMILY MOLECULAR CHAPERONE REGULATOR 8, CHLOROPLASTIC"/>
    <property type="match status" value="1"/>
</dbReference>
<sequence>MECVVCHVARNEIDIFIQRFPILSRALVHYHSFQEERPNHPTVSSLLRRIAALESALGRRSSSTSLRDAAARTIQTYFRAFLLRRSRTLRQLKDLAFIKSKLSALKSSVSEQTHFDYDVVYRRAMDLLRRLDSIQGGDPMIRDGKSSIRRELNNFFDFIDGFYSERRRISSGVKVRYERTNVKSKVPIMERKMSNVKCGDLKRENMQKLRGLVERIDKLAEELDEEESEVIESPIIITRKQNVAGNVSGVMVKHHGGAQPKVKKSVSFAEDGKVYRLLRRNRELVLDEDCDDNLVDTERELVDDLCREVEEIGVSSKEADDEAEAHSENEGSLPSSDERHDQDETDSFAFSAPLPLKMETRAGLN</sequence>
<reference evidence="4" key="1">
    <citation type="submission" date="2019-10" db="EMBL/GenBank/DDBJ databases">
        <authorList>
            <person name="Zhang R."/>
            <person name="Pan Y."/>
            <person name="Wang J."/>
            <person name="Ma R."/>
            <person name="Yu S."/>
        </authorList>
    </citation>
    <scope>NUCLEOTIDE SEQUENCE</scope>
    <source>
        <strain evidence="4">LA-IB0</strain>
        <tissue evidence="4">Leaf</tissue>
    </source>
</reference>
<feature type="coiled-coil region" evidence="2">
    <location>
        <begin position="202"/>
        <end position="229"/>
    </location>
</feature>
<evidence type="ECO:0000256" key="1">
    <source>
        <dbReference type="ARBA" id="ARBA00023186"/>
    </source>
</evidence>
<evidence type="ECO:0008006" key="6">
    <source>
        <dbReference type="Google" id="ProtNLM"/>
    </source>
</evidence>
<dbReference type="PANTHER" id="PTHR33322">
    <property type="entry name" value="BAG DOMAIN CONTAINING PROTEIN, EXPRESSED"/>
    <property type="match status" value="1"/>
</dbReference>
<organism evidence="4 5">
    <name type="scientific">Buddleja alternifolia</name>
    <dbReference type="NCBI Taxonomy" id="168488"/>
    <lineage>
        <taxon>Eukaryota</taxon>
        <taxon>Viridiplantae</taxon>
        <taxon>Streptophyta</taxon>
        <taxon>Embryophyta</taxon>
        <taxon>Tracheophyta</taxon>
        <taxon>Spermatophyta</taxon>
        <taxon>Magnoliopsida</taxon>
        <taxon>eudicotyledons</taxon>
        <taxon>Gunneridae</taxon>
        <taxon>Pentapetalae</taxon>
        <taxon>asterids</taxon>
        <taxon>lamiids</taxon>
        <taxon>Lamiales</taxon>
        <taxon>Scrophulariaceae</taxon>
        <taxon>Buddlejeae</taxon>
        <taxon>Buddleja</taxon>
    </lineage>
</organism>
<evidence type="ECO:0000256" key="2">
    <source>
        <dbReference type="SAM" id="Coils"/>
    </source>
</evidence>
<evidence type="ECO:0000313" key="4">
    <source>
        <dbReference type="EMBL" id="KAG8384639.1"/>
    </source>
</evidence>
<accession>A0AAV6XQ43</accession>
<gene>
    <name evidence="4" type="ORF">BUALT_Bualt04G0138800</name>
</gene>